<keyword evidence="4" id="KW-1185">Reference proteome</keyword>
<dbReference type="PANTHER" id="PTHR33387">
    <property type="entry name" value="RMLC-LIKE JELLY ROLL FOLD PROTEIN"/>
    <property type="match status" value="1"/>
</dbReference>
<comment type="caution">
    <text evidence="3">The sequence shown here is derived from an EMBL/GenBank/DDBJ whole genome shotgun (WGS) entry which is preliminary data.</text>
</comment>
<evidence type="ECO:0000256" key="1">
    <source>
        <dbReference type="SAM" id="SignalP"/>
    </source>
</evidence>
<accession>A0A167DYZ3</accession>
<dbReference type="SUPFAM" id="SSF51182">
    <property type="entry name" value="RmlC-like cupins"/>
    <property type="match status" value="1"/>
</dbReference>
<dbReference type="Pfam" id="PF06172">
    <property type="entry name" value="Cupin_5"/>
    <property type="match status" value="1"/>
</dbReference>
<proteinExistence type="predicted"/>
<dbReference type="InterPro" id="IPR039935">
    <property type="entry name" value="YML079W-like"/>
</dbReference>
<keyword evidence="1" id="KW-0732">Signal</keyword>
<dbReference type="EMBL" id="LFIW01000859">
    <property type="protein sequence ID" value="KZL84511.1"/>
    <property type="molecule type" value="Genomic_DNA"/>
</dbReference>
<organism evidence="3 4">
    <name type="scientific">Colletotrichum incanum</name>
    <name type="common">Soybean anthracnose fungus</name>
    <dbReference type="NCBI Taxonomy" id="1573173"/>
    <lineage>
        <taxon>Eukaryota</taxon>
        <taxon>Fungi</taxon>
        <taxon>Dikarya</taxon>
        <taxon>Ascomycota</taxon>
        <taxon>Pezizomycotina</taxon>
        <taxon>Sordariomycetes</taxon>
        <taxon>Hypocreomycetidae</taxon>
        <taxon>Glomerellales</taxon>
        <taxon>Glomerellaceae</taxon>
        <taxon>Colletotrichum</taxon>
        <taxon>Colletotrichum spaethianum species complex</taxon>
    </lineage>
</organism>
<feature type="domain" description="DUF985" evidence="2">
    <location>
        <begin position="36"/>
        <end position="166"/>
    </location>
</feature>
<dbReference type="Gene3D" id="2.60.120.10">
    <property type="entry name" value="Jelly Rolls"/>
    <property type="match status" value="1"/>
</dbReference>
<gene>
    <name evidence="3" type="ORF">CI238_05264</name>
</gene>
<dbReference type="Proteomes" id="UP000076584">
    <property type="component" value="Unassembled WGS sequence"/>
</dbReference>
<reference evidence="3 4" key="1">
    <citation type="submission" date="2015-06" db="EMBL/GenBank/DDBJ databases">
        <title>Survival trade-offs in plant roots during colonization by closely related pathogenic and mutualistic fungi.</title>
        <authorList>
            <person name="Hacquard S."/>
            <person name="Kracher B."/>
            <person name="Hiruma K."/>
            <person name="Weinman A."/>
            <person name="Muench P."/>
            <person name="Garrido Oter R."/>
            <person name="Ver Loren van Themaat E."/>
            <person name="Dallerey J.-F."/>
            <person name="Damm U."/>
            <person name="Henrissat B."/>
            <person name="Lespinet O."/>
            <person name="Thon M."/>
            <person name="Kemen E."/>
            <person name="McHardy A.C."/>
            <person name="Schulze-Lefert P."/>
            <person name="O'Connell R.J."/>
        </authorList>
    </citation>
    <scope>NUCLEOTIDE SEQUENCE [LARGE SCALE GENOMIC DNA]</scope>
    <source>
        <strain evidence="3 4">MAFF 238704</strain>
    </source>
</reference>
<evidence type="ECO:0000259" key="2">
    <source>
        <dbReference type="Pfam" id="PF06172"/>
    </source>
</evidence>
<dbReference type="PANTHER" id="PTHR33387:SF3">
    <property type="entry name" value="DUF985 DOMAIN-CONTAINING PROTEIN"/>
    <property type="match status" value="1"/>
</dbReference>
<name>A0A167DYZ3_COLIC</name>
<feature type="chain" id="PRO_5007885506" evidence="1">
    <location>
        <begin position="20"/>
        <end position="175"/>
    </location>
</feature>
<evidence type="ECO:0000313" key="3">
    <source>
        <dbReference type="EMBL" id="KZL84511.1"/>
    </source>
</evidence>
<feature type="signal peptide" evidence="1">
    <location>
        <begin position="1"/>
        <end position="19"/>
    </location>
</feature>
<sequence>MYLLYCIKFLGIFALVAQAVPKPLKDLCPIEKRTAQEVIDRLGLIPNEEKGYYRETFEGPKMNGNRSVSTAIYYLLEGSVGPSIWHRVDAVELWHYYAGAPLTLSLSYDDGRPTKSLVLGPDIFNDQRPQIVVAKDQWQRAHSHGDWTLVGTTTTPGFIPEGLELAEPRWMPNGA</sequence>
<dbReference type="CDD" id="cd06121">
    <property type="entry name" value="cupin_YML079wp"/>
    <property type="match status" value="1"/>
</dbReference>
<dbReference type="InterPro" id="IPR014710">
    <property type="entry name" value="RmlC-like_jellyroll"/>
</dbReference>
<dbReference type="InterPro" id="IPR011051">
    <property type="entry name" value="RmlC_Cupin_sf"/>
</dbReference>
<dbReference type="AlphaFoldDB" id="A0A167DYZ3"/>
<protein>
    <submittedName>
        <fullName evidence="3">Cupin family protein</fullName>
    </submittedName>
</protein>
<dbReference type="InterPro" id="IPR009327">
    <property type="entry name" value="Cupin_DUF985"/>
</dbReference>
<evidence type="ECO:0000313" key="4">
    <source>
        <dbReference type="Proteomes" id="UP000076584"/>
    </source>
</evidence>